<keyword evidence="1" id="KW-0175">Coiled coil</keyword>
<dbReference type="Gene3D" id="3.30.160.60">
    <property type="entry name" value="Classic Zinc Finger"/>
    <property type="match status" value="1"/>
</dbReference>
<evidence type="ECO:0000256" key="2">
    <source>
        <dbReference type="SAM" id="MobiDB-lite"/>
    </source>
</evidence>
<evidence type="ECO:0000313" key="3">
    <source>
        <dbReference type="EMBL" id="PVI02055.1"/>
    </source>
</evidence>
<dbReference type="STRING" id="97972.A0A2V1DXS4"/>
<feature type="region of interest" description="Disordered" evidence="2">
    <location>
        <begin position="101"/>
        <end position="177"/>
    </location>
</feature>
<feature type="region of interest" description="Disordered" evidence="2">
    <location>
        <begin position="317"/>
        <end position="377"/>
    </location>
</feature>
<dbReference type="CDD" id="cd12193">
    <property type="entry name" value="bZIP_GCN4"/>
    <property type="match status" value="1"/>
</dbReference>
<dbReference type="EMBL" id="KZ805348">
    <property type="protein sequence ID" value="PVI02055.1"/>
    <property type="molecule type" value="Genomic_DNA"/>
</dbReference>
<reference evidence="3 4" key="1">
    <citation type="journal article" date="2018" name="Sci. Rep.">
        <title>Comparative genomics provides insights into the lifestyle and reveals functional heterogeneity of dark septate endophytic fungi.</title>
        <authorList>
            <person name="Knapp D.G."/>
            <person name="Nemeth J.B."/>
            <person name="Barry K."/>
            <person name="Hainaut M."/>
            <person name="Henrissat B."/>
            <person name="Johnson J."/>
            <person name="Kuo A."/>
            <person name="Lim J.H.P."/>
            <person name="Lipzen A."/>
            <person name="Nolan M."/>
            <person name="Ohm R.A."/>
            <person name="Tamas L."/>
            <person name="Grigoriev I.V."/>
            <person name="Spatafora J.W."/>
            <person name="Nagy L.G."/>
            <person name="Kovacs G.M."/>
        </authorList>
    </citation>
    <scope>NUCLEOTIDE SEQUENCE [LARGE SCALE GENOMIC DNA]</scope>
    <source>
        <strain evidence="3 4">DSE2036</strain>
    </source>
</reference>
<accession>A0A2V1DXS4</accession>
<feature type="compositionally biased region" description="Low complexity" evidence="2">
    <location>
        <begin position="321"/>
        <end position="335"/>
    </location>
</feature>
<feature type="coiled-coil region" evidence="1">
    <location>
        <begin position="395"/>
        <end position="422"/>
    </location>
</feature>
<dbReference type="SUPFAM" id="SSF57959">
    <property type="entry name" value="Leucine zipper domain"/>
    <property type="match status" value="1"/>
</dbReference>
<protein>
    <recommendedName>
        <fullName evidence="5">BZIP domain-containing protein</fullName>
    </recommendedName>
</protein>
<dbReference type="AlphaFoldDB" id="A0A2V1DXS4"/>
<sequence>MNIYPSSQEIYFDTLDQSTPTTSPISTQPHLSEVSSQEPLNYSLASCSSSSSESTFPTFDFTSSTTASHQSPWLSSPAPHASRQLLNTSHTEFARPHSDFVLYDQPPQAPRQPQRAPSAPQSRHLFNQGHGFYANSAPTSTTGFQVSPQLQQQHPQQQRPPVPLFSSPSNSIPQNSNVATMADLNSNNSFDSGARLFAGVQSDTSLWEAPNTAFTAINPSVSSSARTVSPKDLFVDPLNQSAPPSTTFTNITSPDVDASPFDINDSFETSPMFAATDSFGASDNWFPLFPDDDGKFMSSANFAAPLIANVQSTPELERTVSSNSMDKSSISSASSPVVLDKSQRRKSSVNGSPVTNASVTKPRRRKGPLAPITVDPTDKVALKRARNTLAARDSRQRKFDHVNTLEKRNAELEAEVEKWKNIAYAQGYSGT</sequence>
<dbReference type="OrthoDB" id="5419235at2759"/>
<dbReference type="Proteomes" id="UP000244855">
    <property type="component" value="Unassembled WGS sequence"/>
</dbReference>
<feature type="region of interest" description="Disordered" evidence="2">
    <location>
        <begin position="15"/>
        <end position="80"/>
    </location>
</feature>
<gene>
    <name evidence="3" type="ORF">DM02DRAFT_717578</name>
</gene>
<dbReference type="GO" id="GO:0003700">
    <property type="term" value="F:DNA-binding transcription factor activity"/>
    <property type="evidence" value="ECO:0007669"/>
    <property type="project" value="InterPro"/>
</dbReference>
<feature type="compositionally biased region" description="Polar residues" evidence="2">
    <location>
        <begin position="348"/>
        <end position="359"/>
    </location>
</feature>
<keyword evidence="4" id="KW-1185">Reference proteome</keyword>
<evidence type="ECO:0000256" key="1">
    <source>
        <dbReference type="SAM" id="Coils"/>
    </source>
</evidence>
<feature type="compositionally biased region" description="Low complexity" evidence="2">
    <location>
        <begin position="145"/>
        <end position="157"/>
    </location>
</feature>
<feature type="compositionally biased region" description="Low complexity" evidence="2">
    <location>
        <begin position="111"/>
        <end position="123"/>
    </location>
</feature>
<evidence type="ECO:0008006" key="5">
    <source>
        <dbReference type="Google" id="ProtNLM"/>
    </source>
</evidence>
<proteinExistence type="predicted"/>
<feature type="compositionally biased region" description="Low complexity" evidence="2">
    <location>
        <begin position="17"/>
        <end position="29"/>
    </location>
</feature>
<feature type="compositionally biased region" description="Polar residues" evidence="2">
    <location>
        <begin position="33"/>
        <end position="45"/>
    </location>
</feature>
<feature type="compositionally biased region" description="Low complexity" evidence="2">
    <location>
        <begin position="166"/>
        <end position="177"/>
    </location>
</feature>
<name>A0A2V1DXS4_9PLEO</name>
<evidence type="ECO:0000313" key="4">
    <source>
        <dbReference type="Proteomes" id="UP000244855"/>
    </source>
</evidence>
<feature type="compositionally biased region" description="Low complexity" evidence="2">
    <location>
        <begin position="46"/>
        <end position="68"/>
    </location>
</feature>
<organism evidence="3 4">
    <name type="scientific">Periconia macrospinosa</name>
    <dbReference type="NCBI Taxonomy" id="97972"/>
    <lineage>
        <taxon>Eukaryota</taxon>
        <taxon>Fungi</taxon>
        <taxon>Dikarya</taxon>
        <taxon>Ascomycota</taxon>
        <taxon>Pezizomycotina</taxon>
        <taxon>Dothideomycetes</taxon>
        <taxon>Pleosporomycetidae</taxon>
        <taxon>Pleosporales</taxon>
        <taxon>Massarineae</taxon>
        <taxon>Periconiaceae</taxon>
        <taxon>Periconia</taxon>
    </lineage>
</organism>
<dbReference type="InterPro" id="IPR046347">
    <property type="entry name" value="bZIP_sf"/>
</dbReference>